<evidence type="ECO:0000313" key="4">
    <source>
        <dbReference type="Proteomes" id="UP000886611"/>
    </source>
</evidence>
<accession>A0A8X7X2A0</accession>
<sequence>MGDCSVEKEKVVFSRANVSLSETQALEDAFKLFIPSSKDFAANSQDEIWDFLCSFRHEGFAPVILRSKDVYGYSSCRSVVPDKSLSSRRVTDTAQSGPKKRPQAVPSDKKKRRRRKGGFLGVRRKRRKTSNSPEAHAPPVKRPHPAVPAPVWTGSVASHDQKALNRVWRAASDRSTAVRQTVQVKDVSSKRSAAAARNKAEKLLKLNLSPVLKLRRLILPKEAQNQKYQSVSGVATSCLKYCSASPPHGLDQICQFLL</sequence>
<reference evidence="3 4" key="1">
    <citation type="journal article" date="2021" name="Cell">
        <title>Tracing the genetic footprints of vertebrate landing in non-teleost ray-finned fishes.</title>
        <authorList>
            <person name="Bi X."/>
            <person name="Wang K."/>
            <person name="Yang L."/>
            <person name="Pan H."/>
            <person name="Jiang H."/>
            <person name="Wei Q."/>
            <person name="Fang M."/>
            <person name="Yu H."/>
            <person name="Zhu C."/>
            <person name="Cai Y."/>
            <person name="He Y."/>
            <person name="Gan X."/>
            <person name="Zeng H."/>
            <person name="Yu D."/>
            <person name="Zhu Y."/>
            <person name="Jiang H."/>
            <person name="Qiu Q."/>
            <person name="Yang H."/>
            <person name="Zhang Y.E."/>
            <person name="Wang W."/>
            <person name="Zhu M."/>
            <person name="He S."/>
            <person name="Zhang G."/>
        </authorList>
    </citation>
    <scope>NUCLEOTIDE SEQUENCE [LARGE SCALE GENOMIC DNA]</scope>
    <source>
        <strain evidence="3">Bchr_013</strain>
    </source>
</reference>
<dbReference type="InterPro" id="IPR026695">
    <property type="entry name" value="Ccdc71/71L"/>
</dbReference>
<dbReference type="PANTHER" id="PTHR14484">
    <property type="entry name" value="COILED-COIL DOMAIN-CONTAINING PROTEIN 71"/>
    <property type="match status" value="1"/>
</dbReference>
<feature type="non-terminal residue" evidence="3">
    <location>
        <position position="258"/>
    </location>
</feature>
<organism evidence="3 4">
    <name type="scientific">Polypterus senegalus</name>
    <name type="common">Senegal bichir</name>
    <dbReference type="NCBI Taxonomy" id="55291"/>
    <lineage>
        <taxon>Eukaryota</taxon>
        <taxon>Metazoa</taxon>
        <taxon>Chordata</taxon>
        <taxon>Craniata</taxon>
        <taxon>Vertebrata</taxon>
        <taxon>Euteleostomi</taxon>
        <taxon>Actinopterygii</taxon>
        <taxon>Polypteriformes</taxon>
        <taxon>Polypteridae</taxon>
        <taxon>Polypterus</taxon>
    </lineage>
</organism>
<evidence type="ECO:0000256" key="1">
    <source>
        <dbReference type="ARBA" id="ARBA00022553"/>
    </source>
</evidence>
<keyword evidence="4" id="KW-1185">Reference proteome</keyword>
<feature type="compositionally biased region" description="Basic residues" evidence="2">
    <location>
        <begin position="109"/>
        <end position="129"/>
    </location>
</feature>
<feature type="non-terminal residue" evidence="3">
    <location>
        <position position="1"/>
    </location>
</feature>
<dbReference type="AlphaFoldDB" id="A0A8X7X2A0"/>
<evidence type="ECO:0000313" key="3">
    <source>
        <dbReference type="EMBL" id="KAG2460415.1"/>
    </source>
</evidence>
<keyword evidence="1" id="KW-0597">Phosphoprotein</keyword>
<gene>
    <name evidence="3" type="primary">Ccdc71l</name>
    <name evidence="3" type="ORF">GTO96_0021427</name>
</gene>
<name>A0A8X7X2A0_POLSE</name>
<protein>
    <submittedName>
        <fullName evidence="3">CC71L protein</fullName>
    </submittedName>
</protein>
<dbReference type="Proteomes" id="UP000886611">
    <property type="component" value="Unassembled WGS sequence"/>
</dbReference>
<comment type="caution">
    <text evidence="3">The sequence shown here is derived from an EMBL/GenBank/DDBJ whole genome shotgun (WGS) entry which is preliminary data.</text>
</comment>
<feature type="region of interest" description="Disordered" evidence="2">
    <location>
        <begin position="84"/>
        <end position="148"/>
    </location>
</feature>
<dbReference type="EMBL" id="JAATIS010005064">
    <property type="protein sequence ID" value="KAG2460415.1"/>
    <property type="molecule type" value="Genomic_DNA"/>
</dbReference>
<proteinExistence type="predicted"/>
<dbReference type="Pfam" id="PF15374">
    <property type="entry name" value="CCDC71L"/>
    <property type="match status" value="1"/>
</dbReference>
<dbReference type="PANTHER" id="PTHR14484:SF1">
    <property type="entry name" value="COILED-COIL DOMAIN-CONTAINING PROTEIN 71L"/>
    <property type="match status" value="1"/>
</dbReference>
<evidence type="ECO:0000256" key="2">
    <source>
        <dbReference type="SAM" id="MobiDB-lite"/>
    </source>
</evidence>